<reference evidence="1" key="1">
    <citation type="submission" date="2021-12" db="EMBL/GenBank/DDBJ databases">
        <authorList>
            <person name="King R."/>
        </authorList>
    </citation>
    <scope>NUCLEOTIDE SEQUENCE</scope>
</reference>
<proteinExistence type="predicted"/>
<accession>A0A9P0BXU9</accession>
<evidence type="ECO:0000313" key="1">
    <source>
        <dbReference type="EMBL" id="CAH0599338.1"/>
    </source>
</evidence>
<dbReference type="EMBL" id="LR824031">
    <property type="protein sequence ID" value="CAH0599338.1"/>
    <property type="molecule type" value="Genomic_DNA"/>
</dbReference>
<keyword evidence="2" id="KW-1185">Reference proteome</keyword>
<sequence length="189" mass="22060">MHVNYIFGITITHNYFEVGHSQSEGDAMHALIERRKKNQIIFVPEQWITLIRCAKTTGSPYGVTELDQNLILDYKCLIKKKLNWDWNSSGKKMTWTKIQHIKIEKENPDLIYFQYDFLNDQHLSINLAIKPTSRITRTKRAQEAVQCELNEGQSIPLLYNEVLPISTAKYKDLVSLCQCKAIPDIYHFI</sequence>
<dbReference type="OrthoDB" id="6136790at2759"/>
<evidence type="ECO:0000313" key="2">
    <source>
        <dbReference type="Proteomes" id="UP001154114"/>
    </source>
</evidence>
<dbReference type="Proteomes" id="UP001154114">
    <property type="component" value="Chromosome 28"/>
</dbReference>
<dbReference type="AlphaFoldDB" id="A0A9P0BXU9"/>
<protein>
    <submittedName>
        <fullName evidence="1">Uncharacterized protein</fullName>
    </submittedName>
</protein>
<name>A0A9P0BXU9_CHRIL</name>
<gene>
    <name evidence="1" type="ORF">CINC_LOCUS8647</name>
</gene>
<dbReference type="PANTHER" id="PTHR10773:SF19">
    <property type="match status" value="1"/>
</dbReference>
<organism evidence="1 2">
    <name type="scientific">Chrysodeixis includens</name>
    <name type="common">Soybean looper</name>
    <name type="synonym">Pseudoplusia includens</name>
    <dbReference type="NCBI Taxonomy" id="689277"/>
    <lineage>
        <taxon>Eukaryota</taxon>
        <taxon>Metazoa</taxon>
        <taxon>Ecdysozoa</taxon>
        <taxon>Arthropoda</taxon>
        <taxon>Hexapoda</taxon>
        <taxon>Insecta</taxon>
        <taxon>Pterygota</taxon>
        <taxon>Neoptera</taxon>
        <taxon>Endopterygota</taxon>
        <taxon>Lepidoptera</taxon>
        <taxon>Glossata</taxon>
        <taxon>Ditrysia</taxon>
        <taxon>Noctuoidea</taxon>
        <taxon>Noctuidae</taxon>
        <taxon>Plusiinae</taxon>
        <taxon>Chrysodeixis</taxon>
    </lineage>
</organism>
<dbReference type="PANTHER" id="PTHR10773">
    <property type="entry name" value="DNA-DIRECTED RNA POLYMERASES I, II, AND III SUBUNIT RPABC2"/>
    <property type="match status" value="1"/>
</dbReference>